<keyword evidence="2" id="KW-1185">Reference proteome</keyword>
<dbReference type="Proteomes" id="UP000248817">
    <property type="component" value="Unassembled WGS sequence"/>
</dbReference>
<accession>A0A2V5I4K4</accession>
<sequence>MSWVAVYNITTRDALAAVGCEIRGPLCQNVVLCLKLAWLPDHESLPSSVEVMEHQWYVVAAGVCAYWAGNKAGWPALGVGPVFRSMDCRDHTLFQICPSVAKEGRGVKSGSLDDFDPGERGLDLCVRGGPGRGRCLGYGCCALTFFSVECFSFSSRNEDRDVEYERG</sequence>
<dbReference type="AlphaFoldDB" id="A0A2V5I4K4"/>
<gene>
    <name evidence="1" type="ORF">BP00DRAFT_167557</name>
</gene>
<protein>
    <submittedName>
        <fullName evidence="1">Uncharacterized protein</fullName>
    </submittedName>
</protein>
<name>A0A2V5I4K4_9EURO</name>
<dbReference type="EMBL" id="KZ825500">
    <property type="protein sequence ID" value="PYI31629.1"/>
    <property type="molecule type" value="Genomic_DNA"/>
</dbReference>
<evidence type="ECO:0000313" key="2">
    <source>
        <dbReference type="Proteomes" id="UP000248817"/>
    </source>
</evidence>
<proteinExistence type="predicted"/>
<evidence type="ECO:0000313" key="1">
    <source>
        <dbReference type="EMBL" id="PYI31629.1"/>
    </source>
</evidence>
<reference evidence="1 2" key="1">
    <citation type="submission" date="2018-02" db="EMBL/GenBank/DDBJ databases">
        <title>The genomes of Aspergillus section Nigri reveals drivers in fungal speciation.</title>
        <authorList>
            <consortium name="DOE Joint Genome Institute"/>
            <person name="Vesth T.C."/>
            <person name="Nybo J."/>
            <person name="Theobald S."/>
            <person name="Brandl J."/>
            <person name="Frisvad J.C."/>
            <person name="Nielsen K.F."/>
            <person name="Lyhne E.K."/>
            <person name="Kogle M.E."/>
            <person name="Kuo A."/>
            <person name="Riley R."/>
            <person name="Clum A."/>
            <person name="Nolan M."/>
            <person name="Lipzen A."/>
            <person name="Salamov A."/>
            <person name="Henrissat B."/>
            <person name="Wiebenga A."/>
            <person name="De vries R.P."/>
            <person name="Grigoriev I.V."/>
            <person name="Mortensen U.H."/>
            <person name="Andersen M.R."/>
            <person name="Baker S.E."/>
        </authorList>
    </citation>
    <scope>NUCLEOTIDE SEQUENCE [LARGE SCALE GENOMIC DNA]</scope>
    <source>
        <strain evidence="1 2">CBS 114.80</strain>
    </source>
</reference>
<organism evidence="1 2">
    <name type="scientific">Aspergillus indologenus CBS 114.80</name>
    <dbReference type="NCBI Taxonomy" id="1450541"/>
    <lineage>
        <taxon>Eukaryota</taxon>
        <taxon>Fungi</taxon>
        <taxon>Dikarya</taxon>
        <taxon>Ascomycota</taxon>
        <taxon>Pezizomycotina</taxon>
        <taxon>Eurotiomycetes</taxon>
        <taxon>Eurotiomycetidae</taxon>
        <taxon>Eurotiales</taxon>
        <taxon>Aspergillaceae</taxon>
        <taxon>Aspergillus</taxon>
        <taxon>Aspergillus subgen. Circumdati</taxon>
    </lineage>
</organism>